<accession>A0A318TR53</accession>
<dbReference type="Proteomes" id="UP000247416">
    <property type="component" value="Unassembled WGS sequence"/>
</dbReference>
<dbReference type="OrthoDB" id="2376847at2"/>
<feature type="domain" description="Spore coat protein X/V" evidence="2">
    <location>
        <begin position="20"/>
        <end position="76"/>
    </location>
</feature>
<dbReference type="RefSeq" id="WP_107933349.1">
    <property type="nucleotide sequence ID" value="NZ_CP085009.1"/>
</dbReference>
<keyword evidence="3" id="KW-0946">Virion</keyword>
<protein>
    <submittedName>
        <fullName evidence="3">Spore coat protein X</fullName>
    </submittedName>
</protein>
<comment type="caution">
    <text evidence="3">The sequence shown here is derived from an EMBL/GenBank/DDBJ whole genome shotgun (WGS) entry which is preliminary data.</text>
</comment>
<feature type="compositionally biased region" description="Basic and acidic residues" evidence="1">
    <location>
        <begin position="1"/>
        <end position="19"/>
    </location>
</feature>
<dbReference type="InterPro" id="IPR011428">
    <property type="entry name" value="Spore_coat_X/V"/>
</dbReference>
<reference evidence="3 4" key="1">
    <citation type="submission" date="2018-06" db="EMBL/GenBank/DDBJ databases">
        <title>Genomic Encyclopedia of Archaeal and Bacterial Type Strains, Phase II (KMG-II): from individual species to whole genera.</title>
        <authorList>
            <person name="Goeker M."/>
        </authorList>
    </citation>
    <scope>NUCLEOTIDE SEQUENCE [LARGE SCALE GENOMIC DNA]</scope>
    <source>
        <strain evidence="3 4">KACC 16626</strain>
    </source>
</reference>
<sequence>MAETKWRALDHCDDHKNDADVDQENTQKQITKQESNEWIIVRDSEGVEVTTTDTQVALNLQLGIQAAIVAVISITIGDNDQGNNVAQDLKQFMKTKQSNRQKTIIEGSKHVKVKTTDTDIAVNIQALLQILVAIVARLDVL</sequence>
<evidence type="ECO:0000259" key="2">
    <source>
        <dbReference type="Pfam" id="PF07552"/>
    </source>
</evidence>
<organism evidence="3 4">
    <name type="scientific">Ureibacillus chungkukjangi</name>
    <dbReference type="NCBI Taxonomy" id="1202712"/>
    <lineage>
        <taxon>Bacteria</taxon>
        <taxon>Bacillati</taxon>
        <taxon>Bacillota</taxon>
        <taxon>Bacilli</taxon>
        <taxon>Bacillales</taxon>
        <taxon>Caryophanaceae</taxon>
        <taxon>Ureibacillus</taxon>
    </lineage>
</organism>
<dbReference type="EMBL" id="QJTJ01000005">
    <property type="protein sequence ID" value="PYF07326.1"/>
    <property type="molecule type" value="Genomic_DNA"/>
</dbReference>
<feature type="region of interest" description="Disordered" evidence="1">
    <location>
        <begin position="1"/>
        <end position="25"/>
    </location>
</feature>
<evidence type="ECO:0000256" key="1">
    <source>
        <dbReference type="SAM" id="MobiDB-lite"/>
    </source>
</evidence>
<feature type="domain" description="Spore coat protein X/V" evidence="2">
    <location>
        <begin position="84"/>
        <end position="140"/>
    </location>
</feature>
<proteinExistence type="predicted"/>
<dbReference type="AlphaFoldDB" id="A0A318TR53"/>
<dbReference type="GO" id="GO:0030435">
    <property type="term" value="P:sporulation resulting in formation of a cellular spore"/>
    <property type="evidence" value="ECO:0007669"/>
    <property type="project" value="InterPro"/>
</dbReference>
<keyword evidence="4" id="KW-1185">Reference proteome</keyword>
<gene>
    <name evidence="3" type="ORF">BJ095_105116</name>
</gene>
<dbReference type="Pfam" id="PF07552">
    <property type="entry name" value="Coat_X"/>
    <property type="match status" value="2"/>
</dbReference>
<keyword evidence="3" id="KW-0167">Capsid protein</keyword>
<dbReference type="GO" id="GO:0031160">
    <property type="term" value="C:spore wall"/>
    <property type="evidence" value="ECO:0007669"/>
    <property type="project" value="InterPro"/>
</dbReference>
<evidence type="ECO:0000313" key="3">
    <source>
        <dbReference type="EMBL" id="PYF07326.1"/>
    </source>
</evidence>
<evidence type="ECO:0000313" key="4">
    <source>
        <dbReference type="Proteomes" id="UP000247416"/>
    </source>
</evidence>
<name>A0A318TR53_9BACL</name>